<proteinExistence type="inferred from homology"/>
<accession>A0ABP7CUQ0</accession>
<dbReference type="Gene3D" id="2.60.40.1180">
    <property type="entry name" value="Golgi alpha-mannosidase II"/>
    <property type="match status" value="1"/>
</dbReference>
<reference evidence="9" key="1">
    <citation type="journal article" date="2019" name="Int. J. Syst. Evol. Microbiol.">
        <title>The Global Catalogue of Microorganisms (GCM) 10K type strain sequencing project: providing services to taxonomists for standard genome sequencing and annotation.</title>
        <authorList>
            <consortium name="The Broad Institute Genomics Platform"/>
            <consortium name="The Broad Institute Genome Sequencing Center for Infectious Disease"/>
            <person name="Wu L."/>
            <person name="Ma J."/>
        </authorList>
    </citation>
    <scope>NUCLEOTIDE SEQUENCE [LARGE SCALE GENOMIC DNA]</scope>
    <source>
        <strain evidence="9">JCM 16548</strain>
    </source>
</reference>
<evidence type="ECO:0000313" key="8">
    <source>
        <dbReference type="EMBL" id="GAA3695078.1"/>
    </source>
</evidence>
<keyword evidence="9" id="KW-1185">Reference proteome</keyword>
<dbReference type="InterPro" id="IPR002252">
    <property type="entry name" value="Glyco_hydro_36"/>
</dbReference>
<protein>
    <recommendedName>
        <fullName evidence="2 5">Alpha-galactosidase</fullName>
        <ecNumber evidence="2 5">3.2.1.22</ecNumber>
    </recommendedName>
</protein>
<evidence type="ECO:0000256" key="5">
    <source>
        <dbReference type="PIRNR" id="PIRNR005536"/>
    </source>
</evidence>
<organism evidence="8 9">
    <name type="scientific">Microlunatus aurantiacus</name>
    <dbReference type="NCBI Taxonomy" id="446786"/>
    <lineage>
        <taxon>Bacteria</taxon>
        <taxon>Bacillati</taxon>
        <taxon>Actinomycetota</taxon>
        <taxon>Actinomycetes</taxon>
        <taxon>Propionibacteriales</taxon>
        <taxon>Propionibacteriaceae</taxon>
        <taxon>Microlunatus</taxon>
    </lineage>
</organism>
<dbReference type="EMBL" id="BAAAYX010000002">
    <property type="protein sequence ID" value="GAA3695078.1"/>
    <property type="molecule type" value="Genomic_DNA"/>
</dbReference>
<comment type="catalytic activity">
    <reaction evidence="1 5">
        <text>Hydrolysis of terminal, non-reducing alpha-D-galactose residues in alpha-D-galactosides, including galactose oligosaccharides, galactomannans and galactolipids.</text>
        <dbReference type="EC" id="3.2.1.22"/>
    </reaction>
</comment>
<evidence type="ECO:0000256" key="1">
    <source>
        <dbReference type="ARBA" id="ARBA00001255"/>
    </source>
</evidence>
<dbReference type="InterPro" id="IPR017853">
    <property type="entry name" value="GH"/>
</dbReference>
<dbReference type="InterPro" id="IPR013780">
    <property type="entry name" value="Glyco_hydro_b"/>
</dbReference>
<feature type="domain" description="Glycosyl hydrolase family 36 C-terminal" evidence="6">
    <location>
        <begin position="629"/>
        <end position="730"/>
    </location>
</feature>
<name>A0ABP7CUQ0_9ACTN</name>
<evidence type="ECO:0000259" key="7">
    <source>
        <dbReference type="Pfam" id="PF16875"/>
    </source>
</evidence>
<dbReference type="InterPro" id="IPR013785">
    <property type="entry name" value="Aldolase_TIM"/>
</dbReference>
<dbReference type="EC" id="3.2.1.22" evidence="2 5"/>
<dbReference type="InterPro" id="IPR031705">
    <property type="entry name" value="Glyco_hydro_36_C"/>
</dbReference>
<sequence>MPVNAYVLLRTEGVGALVDLTDGHLPSLSYWGADLGELTTADAAATARASEFPGAANISDDPVHLALLPEHWTGWLGRPGLAGSRSGRDWSPKFSTTGLRVDGATADTDGSLIATEGPTVLEVDAADEVAGLAVTLTVELTAGGLLRVRATVTNTGAEPYEVQGLTPALPVPPVARELLDMCGRWGKERVARRSPLQTGIHLRENRKGRTGADAATVLHAGTPGFSFGSGEIWAVHTAWSGNHVHYAERLSTGEQVLGGGELLLPGEIVLATGESYGSPWLYGAYGDGLDEVARRFHRFLRARPNHPSTDRPVTINVWEAVYFDHDLDRLVDLAERAAELGVERYVLDDGWFGSRRDDHSGLGDWTVSPDVWPNGLHPIVNKVKDLGMEFGLWFEPEMINLDSDTARAHPEWVMATGDRLPVESRFQQVINLGLPECYAYIRDAIFAILTEYRIDYIKWDHNRDLVDAGTQLDGRPGVHEQTLAFYRLVDEIKAAFPGLEIESCSSGGARVDLGVLERTERVWVSDCIDPHERQEMHRWTTQLIPPELMGAHIASGESHTTGRAHDLDYRAATAVFGHLGIEWDLARASEAELAELRGWISFYKEHRGLLLAGDLVRVDFPDSSVNVHGVVAPDQSSAIFSVVAVDRSEAVSVGRIPLRGLDPTRRYRVAPVADLLPHRGRPPAWFGLRMPSVDEYAALNAGERTRLVPDGEQGVELSGAALARSGLMPANIDPDHAVLYLVTAVD</sequence>
<dbReference type="InterPro" id="IPR038417">
    <property type="entry name" value="Alpga-gal_N_sf"/>
</dbReference>
<gene>
    <name evidence="8" type="ORF">GCM10022204_08560</name>
</gene>
<evidence type="ECO:0000256" key="4">
    <source>
        <dbReference type="ARBA" id="ARBA00023295"/>
    </source>
</evidence>
<dbReference type="RefSeq" id="WP_344811030.1">
    <property type="nucleotide sequence ID" value="NZ_BAAAYX010000002.1"/>
</dbReference>
<dbReference type="InterPro" id="IPR031704">
    <property type="entry name" value="Glyco_hydro_36_N"/>
</dbReference>
<evidence type="ECO:0000259" key="6">
    <source>
        <dbReference type="Pfam" id="PF16874"/>
    </source>
</evidence>
<comment type="caution">
    <text evidence="8">The sequence shown here is derived from an EMBL/GenBank/DDBJ whole genome shotgun (WGS) entry which is preliminary data.</text>
</comment>
<dbReference type="InterPro" id="IPR000111">
    <property type="entry name" value="Glyco_hydro_27/36_CS"/>
</dbReference>
<dbReference type="Gene3D" id="3.20.20.70">
    <property type="entry name" value="Aldolase class I"/>
    <property type="match status" value="1"/>
</dbReference>
<dbReference type="Pfam" id="PF16874">
    <property type="entry name" value="Glyco_hydro_36C"/>
    <property type="match status" value="1"/>
</dbReference>
<evidence type="ECO:0000256" key="3">
    <source>
        <dbReference type="ARBA" id="ARBA00022801"/>
    </source>
</evidence>
<keyword evidence="4 5" id="KW-0326">Glycosidase</keyword>
<dbReference type="Pfam" id="PF16875">
    <property type="entry name" value="Glyco_hydro_36N"/>
    <property type="match status" value="1"/>
</dbReference>
<evidence type="ECO:0000313" key="9">
    <source>
        <dbReference type="Proteomes" id="UP001500051"/>
    </source>
</evidence>
<comment type="similarity">
    <text evidence="5">Belongs to the glycosyl hydrolase.</text>
</comment>
<dbReference type="Proteomes" id="UP001500051">
    <property type="component" value="Unassembled WGS sequence"/>
</dbReference>
<dbReference type="PROSITE" id="PS00512">
    <property type="entry name" value="ALPHA_GALACTOSIDASE"/>
    <property type="match status" value="1"/>
</dbReference>
<dbReference type="SUPFAM" id="SSF51445">
    <property type="entry name" value="(Trans)glycosidases"/>
    <property type="match status" value="1"/>
</dbReference>
<evidence type="ECO:0000256" key="2">
    <source>
        <dbReference type="ARBA" id="ARBA00012755"/>
    </source>
</evidence>
<dbReference type="PRINTS" id="PR00743">
    <property type="entry name" value="GLHYDRLASE36"/>
</dbReference>
<dbReference type="PIRSF" id="PIRSF005536">
    <property type="entry name" value="Agal"/>
    <property type="match status" value="1"/>
</dbReference>
<keyword evidence="3 5" id="KW-0378">Hydrolase</keyword>
<dbReference type="CDD" id="cd14791">
    <property type="entry name" value="GH36"/>
    <property type="match status" value="1"/>
</dbReference>
<dbReference type="InterPro" id="IPR050985">
    <property type="entry name" value="Alpha-glycosidase_related"/>
</dbReference>
<dbReference type="Gene3D" id="2.70.98.60">
    <property type="entry name" value="alpha-galactosidase from lactobacil brevis"/>
    <property type="match status" value="1"/>
</dbReference>
<dbReference type="Pfam" id="PF02065">
    <property type="entry name" value="Melibiase"/>
    <property type="match status" value="1"/>
</dbReference>
<dbReference type="PANTHER" id="PTHR43053:SF3">
    <property type="entry name" value="ALPHA-GALACTOSIDASE C-RELATED"/>
    <property type="match status" value="1"/>
</dbReference>
<feature type="domain" description="Glycosyl hydrolase family 36 N-terminal" evidence="7">
    <location>
        <begin position="25"/>
        <end position="270"/>
    </location>
</feature>
<dbReference type="PANTHER" id="PTHR43053">
    <property type="entry name" value="GLYCOSIDASE FAMILY 31"/>
    <property type="match status" value="1"/>
</dbReference>